<evidence type="ECO:0000313" key="2">
    <source>
        <dbReference type="EMBL" id="GGD26010.1"/>
    </source>
</evidence>
<organism evidence="2 3">
    <name type="scientific">Microbacterium faecale</name>
    <dbReference type="NCBI Taxonomy" id="1804630"/>
    <lineage>
        <taxon>Bacteria</taxon>
        <taxon>Bacillati</taxon>
        <taxon>Actinomycetota</taxon>
        <taxon>Actinomycetes</taxon>
        <taxon>Micrococcales</taxon>
        <taxon>Microbacteriaceae</taxon>
        <taxon>Microbacterium</taxon>
    </lineage>
</organism>
<dbReference type="GO" id="GO:0008381">
    <property type="term" value="F:mechanosensitive monoatomic ion channel activity"/>
    <property type="evidence" value="ECO:0007669"/>
    <property type="project" value="InterPro"/>
</dbReference>
<dbReference type="InterPro" id="IPR045275">
    <property type="entry name" value="MscS_archaea/bacteria_type"/>
</dbReference>
<dbReference type="NCBIfam" id="NF033912">
    <property type="entry name" value="msc"/>
    <property type="match status" value="1"/>
</dbReference>
<feature type="transmembrane region" description="Helical" evidence="1">
    <location>
        <begin position="212"/>
        <end position="236"/>
    </location>
</feature>
<comment type="caution">
    <text evidence="2">The sequence shown here is derived from an EMBL/GenBank/DDBJ whole genome shotgun (WGS) entry which is preliminary data.</text>
</comment>
<sequence length="409" mass="42235">MSFSDIDWVGILGKVVLAIVIIAATWILAAVVRWAIGKLVSRVTFLQREGNDGKAVGDSIGSVASLLVWLFGLMAVLQLFSLTQVLEPIQSLLQGVLGFLPNLIGATFVFVIGFVVAKIVRQLVETALGAVNFTKLTRKASAGANTVVNEASGAPADPTQVPVGDPAPPKTGLSNIPNVVGNLVFAIILIVVAIAALQILGISAISDPAEQMLQMFLTALPAIIAAALILGLGYLISSFLGGLLETTLGGLGVDRSVAKLEILPAGASATKIITRIVQVAIMVFFAIMATRALGFPEVTQILNEVLELGGRVLFGGVIIAAGFLIANLIVKFMGKGTPATVIKWATIALFTAMGLSYMGIADEIITLAFGAVVVGGALAAALAYGLGGRQAAAESLEKLKVKKAADPTE</sequence>
<feature type="transmembrane region" description="Helical" evidence="1">
    <location>
        <begin position="364"/>
        <end position="386"/>
    </location>
</feature>
<gene>
    <name evidence="2" type="ORF">GCM10010915_02570</name>
</gene>
<dbReference type="RefSeq" id="WP_188710521.1">
    <property type="nucleotide sequence ID" value="NZ_BMHO01000001.1"/>
</dbReference>
<accession>A0A917DBJ2</accession>
<dbReference type="InterPro" id="IPR008910">
    <property type="entry name" value="MSC_TM_helix"/>
</dbReference>
<feature type="transmembrane region" description="Helical" evidence="1">
    <location>
        <begin position="15"/>
        <end position="36"/>
    </location>
</feature>
<dbReference type="Gene3D" id="1.10.287.1260">
    <property type="match status" value="1"/>
</dbReference>
<feature type="transmembrane region" description="Helical" evidence="1">
    <location>
        <begin position="341"/>
        <end position="358"/>
    </location>
</feature>
<feature type="transmembrane region" description="Helical" evidence="1">
    <location>
        <begin position="312"/>
        <end position="329"/>
    </location>
</feature>
<dbReference type="AlphaFoldDB" id="A0A917DBJ2"/>
<dbReference type="Proteomes" id="UP000633205">
    <property type="component" value="Unassembled WGS sequence"/>
</dbReference>
<name>A0A917DBJ2_9MICO</name>
<evidence type="ECO:0000313" key="3">
    <source>
        <dbReference type="Proteomes" id="UP000633205"/>
    </source>
</evidence>
<feature type="transmembrane region" description="Helical" evidence="1">
    <location>
        <begin position="92"/>
        <end position="117"/>
    </location>
</feature>
<keyword evidence="1" id="KW-1133">Transmembrane helix</keyword>
<feature type="transmembrane region" description="Helical" evidence="1">
    <location>
        <begin position="272"/>
        <end position="292"/>
    </location>
</feature>
<evidence type="ECO:0000256" key="1">
    <source>
        <dbReference type="SAM" id="Phobius"/>
    </source>
</evidence>
<reference evidence="2" key="1">
    <citation type="journal article" date="2014" name="Int. J. Syst. Evol. Microbiol.">
        <title>Complete genome sequence of Corynebacterium casei LMG S-19264T (=DSM 44701T), isolated from a smear-ripened cheese.</title>
        <authorList>
            <consortium name="US DOE Joint Genome Institute (JGI-PGF)"/>
            <person name="Walter F."/>
            <person name="Albersmeier A."/>
            <person name="Kalinowski J."/>
            <person name="Ruckert C."/>
        </authorList>
    </citation>
    <scope>NUCLEOTIDE SEQUENCE</scope>
    <source>
        <strain evidence="2">CGMCC 1.15152</strain>
    </source>
</reference>
<dbReference type="PANTHER" id="PTHR30221:SF1">
    <property type="entry name" value="SMALL-CONDUCTANCE MECHANOSENSITIVE CHANNEL"/>
    <property type="match status" value="1"/>
</dbReference>
<keyword evidence="3" id="KW-1185">Reference proteome</keyword>
<dbReference type="PANTHER" id="PTHR30221">
    <property type="entry name" value="SMALL-CONDUCTANCE MECHANOSENSITIVE CHANNEL"/>
    <property type="match status" value="1"/>
</dbReference>
<proteinExistence type="predicted"/>
<keyword evidence="1" id="KW-0472">Membrane</keyword>
<feature type="transmembrane region" description="Helical" evidence="1">
    <location>
        <begin position="183"/>
        <end position="206"/>
    </location>
</feature>
<evidence type="ECO:0008006" key="4">
    <source>
        <dbReference type="Google" id="ProtNLM"/>
    </source>
</evidence>
<feature type="transmembrane region" description="Helical" evidence="1">
    <location>
        <begin position="56"/>
        <end position="80"/>
    </location>
</feature>
<keyword evidence="1" id="KW-0812">Transmembrane</keyword>
<protein>
    <recommendedName>
        <fullName evidence="4">Mechanosensitive ion channel</fullName>
    </recommendedName>
</protein>
<dbReference type="Pfam" id="PF05552">
    <property type="entry name" value="MS_channel_1st_1"/>
    <property type="match status" value="2"/>
</dbReference>
<reference evidence="2" key="2">
    <citation type="submission" date="2020-09" db="EMBL/GenBank/DDBJ databases">
        <authorList>
            <person name="Sun Q."/>
            <person name="Zhou Y."/>
        </authorList>
    </citation>
    <scope>NUCLEOTIDE SEQUENCE</scope>
    <source>
        <strain evidence="2">CGMCC 1.15152</strain>
    </source>
</reference>
<dbReference type="EMBL" id="BMHO01000001">
    <property type="protein sequence ID" value="GGD26010.1"/>
    <property type="molecule type" value="Genomic_DNA"/>
</dbReference>